<name>A0A6P5AJ62_BRABE</name>
<feature type="domain" description="GAIN-B" evidence="10">
    <location>
        <begin position="3416"/>
        <end position="3563"/>
    </location>
</feature>
<dbReference type="GO" id="GO:0020037">
    <property type="term" value="F:heme binding"/>
    <property type="evidence" value="ECO:0007669"/>
    <property type="project" value="TreeGrafter"/>
</dbReference>
<evidence type="ECO:0000313" key="11">
    <source>
        <dbReference type="Proteomes" id="UP000515135"/>
    </source>
</evidence>
<dbReference type="InterPro" id="IPR046338">
    <property type="entry name" value="GAIN_dom_sf"/>
</dbReference>
<sequence length="3736" mass="417149">MGVVRWLALLTVAALAVQSKSDPDCGDLNGWQECLCSNDEYQVRRLHRGLWVSTTVHDESLTTAYNNARFRLSKFLNGDNDQGTSIQRESPYVLQTHSGKDEQREVTVSVLLPKKLWKMPPIPTDGKVVMEIVPETIMYVRIFPQKAAGFVADREAKRFFQLLSKNEEPIIGQDDYYYIFQYKRSPTKPSVNEIAIFAMNKHTHEFYSRAEGLDHSDMRLPKCIQSQCNSHQDTCGVHSSVTWSHDEEVINVDLERECQKDHCASAGHGCHYKLEKSYTPSTEVRKYFEQAILEVPVHTCNAEDVDALGQPIFFEYMKDLGKMKEFSMMHSEWTVMAKENTWNKKSCPNQFLYRCTVDADFKGEETEAVHKQSWKSHKMAAKCLAGYADADTLFTMAKRLHNDLHRFGVDHCAGNFVTDQFYGESRLFDRFNEVKFDVKPSCSWYEGDPIVDFRHPEDRLESVEPLKVGHHCDHSDDENHHHSDCLVPERVEQYGKIHENFYNKAAGVFVSIKDCTAESAKRKAMSIILKYINGYNKEEVAFKMLKPVLTMDPRTLGHEMSECDVTYTTVAFLPEEHLENPPEPVDNRIIVIKADDFAAYQLPYHVPPGEDVFGERFLELARNMTLSMRDLDLDGKFFHTGGVADYDLDSDVQGEHFKEIWLLKQSYSLLHEFQKALDTSVPDVLKPLFYWPEEEEDRTYPEGCPGDDCFVPEILGENAGYIEHKFHVDYWACVQSTEHSCGHPSVSRSMLKATADYFNGNNEAGTKADQKMSPAVTTHTTKTPPDERAAGTCKDTFEICMPVPKGFSDGEPPAPTNDAVVIKKGQSLQTYVVKRDGPIAQGAVDEALKNVRLSLDKHGMLYDQSVDVVYTYHGWNEDEEHQNFYAGYAMAPWGDGLGMPDIVNMFPPECPNGTCFIPEKIGEHQGFLEHKFSLGNFICGKGEIEDCANPQITAPIFSAVRGYFEGKNEAEATAGIIQPSIFSWTYRTDKAEIAAGKCRDFYEFCVPVPRDFMEKGIPAPTEDNVYIKKGATLQTFVTRKMGFRHAETYAAAIERVRTSIDLEGLGYDQSVHVYYGYGGLAEAGDFGVLFAGFAMPPWGDGLANEAPTFPDDCPNDNCFLPTTIGEHDGLIEHKIDAKNWVCYKKNVTDCTSWGSEEGMYDVVRKYFSGSNTAGLKAEVISPAITAYITYTNETDMDSTCNDMLELCIPLPREYQKKEPPAPTDDRLYIKKRKGGLQTLVTKKKGLKTIDAINDSFNQTREGLDSHGLNYDSSVDLWYSYTKLPEDRDYQVFFTGYADPDWTDGVGKGLTAFPEDCPGENCYVPEVIGDYQTHKFTAKNWVCYQSKVYNCGHPELDPYTFRAVRSYFEGNNEAGITAEIILPGITTYIARTSQADRAAGICHDVFEFCVPFPRKLQDGVPPAPNSRKVYIKSDESLQAYVRRVSAFPTQERINKNLAAVRKSLDKTSLPHDQTANVFYNFAGPVEDRDNQVFFTGYPKAPWGDGLATVVEEFPPNCPNKNCFLPEIVGTYGPFLEHKFEAENWVCVKRHVIHCGEPELSPSMYKSIRRYFQGSNDAGKKADVIVPGITTYIANTTEMEKAGQLCRDMYEFCVPLPEDFTKETIPSPTEQGVYIKKGGSLQTFVTSRIGYRTQEAIKEGLKDVRKRLDREQLGYDQTVDVVYTYAGPSESHDYQIFFVGYAKAPWGNGHGDTPTTFPDTCPSDTCYLPEILAEENGFAEHKFNAEQWACVQRNVTDCGNPQFTPDMAVPIRGYFSGENDAELTADVIFPGVSSLICLTTKAEKAAGICKDVFEFCVPLPKSFLEGDAPPAPTGERVYIKKGHLEAYTKRITGYRTQKAIGKALKKVRKSLDKYNMDYDQTVDVVYTYGGPNENKRYEVFYAGYAKAPWGNGRRQTVVDMPSTCPSDSCFVPETKEAHNMIEHTFDVENWVCVKRNVIHCGPPELSPSIFEGIREYLSGGNEAGKKTDAFMHPGVKTKTAKTGSKAAAGFECHDTFEFCVPLPEEFNDLPAPTVGGVYLKTGAKLHTYVTKRIGYESQTAIDSALHHVKDCLHRHAGEFDETVDVVYSFAGPAEAHDYKTFYVGYAKAPWGDGLGNGVMATPTDCPSDTCFLPEIMAEHNNMFEHKFGSENWVCVKRVIEDCSKPDFSTSNFKYIRKYFSGNNAARLVIELIILPGVTTYIRKTSQADIAAGICKDVYEFCVPVPRDLKGEPPAPTDDEVYIKKGATLQTYVTRTQDRRTQTAINSALSKVREDLNTHDLHYDQTVDVVYSYHGPSEDHDYQVFFAGYAKAPWGNGLGKDIVTFPDDCATNNNCFLPETLSEEDGFIEHKFDAENWVCEQKDITDCRFPDLDPSFFSPIRNYFKGENEAGLKAEIILPGITSLTYNGSCPVRFEFCVPLPKDKQEGEPPAPKEEGVIIKKGASLQAYVTRRTGFRDQDAISEALHSVRTRLDRNGLEYDQTVDVVYTYAGPTEYQEHQVFFAGYAKAPWGDGLGKGVVDYPSDCPSDTCYLPETVGEKEGFVEHKFEAENWVCVQEDVRMCGHPQPSMATFRAVRGYFSGNNSAKMTATIVFPGMTSVTLSPTVLRDRAIGICNDVFEFCVPLPKDWPQDEPPTPTDDKVHVKKGASMQAYVTRRVGFKTQTAINEALESVRHSLERHGLQYDQSVDVVYDYNGPTENQGYGVFFVGYAKAPWGNGFGEGVVDWPSTCPSDTCFLPEVVSENEGFIEHKFAIENWVCEQRHVIECGHPLLMPSMHRGIRRYFSGNNEAKATAETIVPGPTSYIAKTSTYEADIGICNDVFEFCVPVPPSLNDGEPPAPTEDGVVLKKGSTLHTYVTRRTGYWSRKMIDEAQTSVRNSLNARGLDFDQTVDVLYNFHGATEINAYQVNFIGFAKAPWGNGLRTEVKDHPEDCPSDTCFLPETVSEKDGFIEHKFTAENWVCVERNVIDCGHPELSASMIHSIMRYKMEAGIMDVTLEPALTAVMSKSDKTHGSCKDVFEFCVPLPKKFQEADPPAPTEKGVILRKGVNLQTYVVKRTGYRTQKAIDGALHIVHESLEGSESEYDQTVDVVYSFAGPIENTDYQVFYAGYAKGWGGVDVIRSAEYYWPFDSVQNGVVEELNSGRHGTVNGSVGTASAIVNDGIVLDGGPNFVTLGDFTDTCVASPALCAQTGFSVSVWWKNSELISRQCITSGGKGLSDGLSLYTISPTFGTEFYIRSGNILWKAEFPSPSDTWSHFVFTWNQADSLGVWQDGVKLSVTVTSTVGTNYGAVHNNLVVGTNNDQSYDEYCTGSFDELAIWGRKLTDPEVQYYYQASTGTTIGVDTVRIEVDTLTNATYEKAAELLQALLAVTVPGTYVIDTDITEAVSVLEKLLDLLPEERVEANIASDLSKRFFEETGQVMSDLDQYGWGNMTQYVRDSTLSDLSRVIDQFNIHLGSHVLPSGATTVLSSGDNGISNFSVTVRPSAVLQHADYVFPDDDSDATVQIPASLEAEETARLWCVHLDLTGDVGVWSDAGCVIHSSNSTHTVCSCNHMTNYAILMQVVDVHMDHGNRVALQVITYVGCGLSIICLFVTIIVFLGLSSIQADKTHAHVNLCVCLLLAQSLFLIGSGWTPGTVRQAFKRRAYTWSVSRGNIPGRADTIRVKPFDSDVIRPESHSSTKSNKNTPTPELMPSVVSTTHLPNMESSDPDVFVTPLSNMDPSVPQPVPRRKLSRMPSTEV</sequence>
<evidence type="ECO:0000256" key="6">
    <source>
        <dbReference type="ARBA" id="ARBA00023157"/>
    </source>
</evidence>
<dbReference type="SUPFAM" id="SSF55136">
    <property type="entry name" value="Probable bacterial effector-binding domain"/>
    <property type="match status" value="14"/>
</dbReference>
<dbReference type="InterPro" id="IPR057244">
    <property type="entry name" value="GAIN_B"/>
</dbReference>
<dbReference type="InterPro" id="IPR000203">
    <property type="entry name" value="GPS"/>
</dbReference>
<dbReference type="Pfam" id="PF13385">
    <property type="entry name" value="Laminin_G_3"/>
    <property type="match status" value="1"/>
</dbReference>
<dbReference type="GO" id="GO:0004930">
    <property type="term" value="F:G protein-coupled receptor activity"/>
    <property type="evidence" value="ECO:0007669"/>
    <property type="project" value="InterPro"/>
</dbReference>
<evidence type="ECO:0000313" key="12">
    <source>
        <dbReference type="RefSeq" id="XP_019643177.1"/>
    </source>
</evidence>
<dbReference type="Gene3D" id="1.20.1070.10">
    <property type="entry name" value="Rhodopsin 7-helix transmembrane proteins"/>
    <property type="match status" value="1"/>
</dbReference>
<dbReference type="Pfam" id="PF04832">
    <property type="entry name" value="SOUL"/>
    <property type="match status" value="7"/>
</dbReference>
<dbReference type="KEGG" id="bbel:109484366"/>
<keyword evidence="11" id="KW-1185">Reference proteome</keyword>
<dbReference type="SMART" id="SM01426">
    <property type="entry name" value="SAM_HD_adjacent"/>
    <property type="match status" value="8"/>
</dbReference>
<accession>A0A6P5AJ62</accession>
<feature type="region of interest" description="Disordered" evidence="7">
    <location>
        <begin position="3667"/>
        <end position="3736"/>
    </location>
</feature>
<feature type="signal peptide" evidence="9">
    <location>
        <begin position="1"/>
        <end position="21"/>
    </location>
</feature>
<feature type="compositionally biased region" description="Polar residues" evidence="7">
    <location>
        <begin position="3675"/>
        <end position="3684"/>
    </location>
</feature>
<dbReference type="Gene3D" id="2.60.220.50">
    <property type="match status" value="1"/>
</dbReference>
<dbReference type="SMART" id="SM00303">
    <property type="entry name" value="GPS"/>
    <property type="match status" value="1"/>
</dbReference>
<dbReference type="PANTHER" id="PTHR11220">
    <property type="entry name" value="HEME-BINDING PROTEIN-RELATED"/>
    <property type="match status" value="1"/>
</dbReference>
<keyword evidence="4 8" id="KW-1133">Transmembrane helix</keyword>
<dbReference type="Pfam" id="PF00002">
    <property type="entry name" value="7tm_2"/>
    <property type="match status" value="1"/>
</dbReference>
<evidence type="ECO:0000256" key="1">
    <source>
        <dbReference type="ARBA" id="ARBA00004141"/>
    </source>
</evidence>
<gene>
    <name evidence="12" type="primary">LOC109484366</name>
</gene>
<feature type="transmembrane region" description="Helical" evidence="8">
    <location>
        <begin position="3574"/>
        <end position="3597"/>
    </location>
</feature>
<feature type="transmembrane region" description="Helical" evidence="8">
    <location>
        <begin position="3609"/>
        <end position="3628"/>
    </location>
</feature>
<evidence type="ECO:0000256" key="3">
    <source>
        <dbReference type="ARBA" id="ARBA00022692"/>
    </source>
</evidence>
<dbReference type="FunFam" id="3.20.80.10:FF:000012">
    <property type="entry name" value="Uncharacterized protein"/>
    <property type="match status" value="7"/>
</dbReference>
<proteinExistence type="inferred from homology"/>
<dbReference type="PROSITE" id="PS50221">
    <property type="entry name" value="GAIN_B"/>
    <property type="match status" value="1"/>
</dbReference>
<dbReference type="InterPro" id="IPR006917">
    <property type="entry name" value="SOUL_heme-bd"/>
</dbReference>
<organism evidence="11 12">
    <name type="scientific">Branchiostoma belcheri</name>
    <name type="common">Amphioxus</name>
    <dbReference type="NCBI Taxonomy" id="7741"/>
    <lineage>
        <taxon>Eukaryota</taxon>
        <taxon>Metazoa</taxon>
        <taxon>Chordata</taxon>
        <taxon>Cephalochordata</taxon>
        <taxon>Leptocardii</taxon>
        <taxon>Amphioxiformes</taxon>
        <taxon>Branchiostomatidae</taxon>
        <taxon>Branchiostoma</taxon>
    </lineage>
</organism>
<dbReference type="InterPro" id="IPR011256">
    <property type="entry name" value="Reg_factor_effector_dom_sf"/>
</dbReference>
<comment type="subcellular location">
    <subcellularLocation>
        <location evidence="1">Membrane</location>
        <topology evidence="1">Multi-pass membrane protein</topology>
    </subcellularLocation>
</comment>
<dbReference type="Gene3D" id="3.20.80.10">
    <property type="entry name" value="Regulatory factor, effector binding domain"/>
    <property type="match status" value="15"/>
</dbReference>
<feature type="compositionally biased region" description="Polar residues" evidence="7">
    <location>
        <begin position="3691"/>
        <end position="3702"/>
    </location>
</feature>
<dbReference type="GO" id="GO:0016020">
    <property type="term" value="C:membrane"/>
    <property type="evidence" value="ECO:0007669"/>
    <property type="project" value="UniProtKB-SubCell"/>
</dbReference>
<evidence type="ECO:0000256" key="7">
    <source>
        <dbReference type="SAM" id="MobiDB-lite"/>
    </source>
</evidence>
<evidence type="ECO:0000256" key="9">
    <source>
        <dbReference type="SAM" id="SignalP"/>
    </source>
</evidence>
<feature type="region of interest" description="Disordered" evidence="7">
    <location>
        <begin position="764"/>
        <end position="788"/>
    </location>
</feature>
<keyword evidence="9" id="KW-0732">Signal</keyword>
<keyword evidence="5 8" id="KW-0472">Membrane</keyword>
<dbReference type="InterPro" id="IPR000832">
    <property type="entry name" value="GPCR_2_secretin-like"/>
</dbReference>
<evidence type="ECO:0000256" key="2">
    <source>
        <dbReference type="ARBA" id="ARBA00009817"/>
    </source>
</evidence>
<dbReference type="FunFam" id="3.20.80.10:FF:000002">
    <property type="entry name" value="Heme-binding protein 2"/>
    <property type="match status" value="1"/>
</dbReference>
<evidence type="ECO:0000256" key="8">
    <source>
        <dbReference type="SAM" id="Phobius"/>
    </source>
</evidence>
<dbReference type="FunFam" id="2.60.120.200:FF:000314">
    <property type="entry name" value="Adhesion G-protein coupled receptor D1"/>
    <property type="match status" value="1"/>
</dbReference>
<reference evidence="12" key="1">
    <citation type="submission" date="2025-08" db="UniProtKB">
        <authorList>
            <consortium name="RefSeq"/>
        </authorList>
    </citation>
    <scope>IDENTIFICATION</scope>
    <source>
        <tissue evidence="12">Gonad</tissue>
    </source>
</reference>
<protein>
    <submittedName>
        <fullName evidence="12">Uncharacterized protein LOC109484366</fullName>
    </submittedName>
</protein>
<dbReference type="RefSeq" id="XP_019643177.1">
    <property type="nucleotide sequence ID" value="XM_019787618.1"/>
</dbReference>
<dbReference type="GeneID" id="109484366"/>
<dbReference type="SUPFAM" id="SSF49899">
    <property type="entry name" value="Concanavalin A-like lectins/glucanases"/>
    <property type="match status" value="1"/>
</dbReference>
<keyword evidence="6" id="KW-1015">Disulfide bond</keyword>
<dbReference type="Gene3D" id="2.60.120.200">
    <property type="match status" value="1"/>
</dbReference>
<dbReference type="InterPro" id="IPR013320">
    <property type="entry name" value="ConA-like_dom_sf"/>
</dbReference>
<dbReference type="Proteomes" id="UP000515135">
    <property type="component" value="Unplaced"/>
</dbReference>
<comment type="similarity">
    <text evidence="2">Belongs to the HEBP family.</text>
</comment>
<feature type="chain" id="PRO_5027535406" evidence="9">
    <location>
        <begin position="22"/>
        <end position="3736"/>
    </location>
</feature>
<evidence type="ECO:0000256" key="4">
    <source>
        <dbReference type="ARBA" id="ARBA00022989"/>
    </source>
</evidence>
<dbReference type="OrthoDB" id="10007988at2759"/>
<dbReference type="PANTHER" id="PTHR11220:SF1">
    <property type="entry name" value="HEME-BINDING PROTEIN 2"/>
    <property type="match status" value="1"/>
</dbReference>
<evidence type="ECO:0000259" key="10">
    <source>
        <dbReference type="PROSITE" id="PS50221"/>
    </source>
</evidence>
<keyword evidence="3 8" id="KW-0812">Transmembrane</keyword>
<dbReference type="Pfam" id="PF01825">
    <property type="entry name" value="GPS"/>
    <property type="match status" value="1"/>
</dbReference>
<evidence type="ECO:0000256" key="5">
    <source>
        <dbReference type="ARBA" id="ARBA00023136"/>
    </source>
</evidence>